<evidence type="ECO:0000313" key="6">
    <source>
        <dbReference type="Proteomes" id="UP001628192"/>
    </source>
</evidence>
<reference evidence="5 6" key="1">
    <citation type="journal article" date="2025" name="Int. J. Syst. Evol. Microbiol.">
        <title>Desulfovibrio falkowii sp. nov., Porphyromonas miyakawae sp. nov., Mediterraneibacter flintii sp. nov. and Owariibacterium komagatae gen. nov., sp. nov., isolated from human faeces.</title>
        <authorList>
            <person name="Hamaguchi T."/>
            <person name="Ohara M."/>
            <person name="Hisatomi A."/>
            <person name="Sekiguchi K."/>
            <person name="Takeda J.I."/>
            <person name="Ueyama J."/>
            <person name="Ito M."/>
            <person name="Nishiwaki H."/>
            <person name="Ogi T."/>
            <person name="Hirayama M."/>
            <person name="Ohkuma M."/>
            <person name="Sakamoto M."/>
            <person name="Ohno K."/>
        </authorList>
    </citation>
    <scope>NUCLEOTIDE SEQUENCE [LARGE SCALE GENOMIC DNA]</scope>
    <source>
        <strain evidence="5 6">13CB8C</strain>
    </source>
</reference>
<name>A0ABQ0E8R2_9BACT</name>
<dbReference type="PANTHER" id="PTHR37419:SF8">
    <property type="entry name" value="TOXIN YJJJ"/>
    <property type="match status" value="1"/>
</dbReference>
<gene>
    <name evidence="5" type="ORF">Defa_15870</name>
</gene>
<feature type="domain" description="HipA-like C-terminal" evidence="4">
    <location>
        <begin position="173"/>
        <end position="385"/>
    </location>
</feature>
<dbReference type="Pfam" id="PF07804">
    <property type="entry name" value="HipA_C"/>
    <property type="match status" value="1"/>
</dbReference>
<keyword evidence="2" id="KW-0808">Transferase</keyword>
<dbReference type="PANTHER" id="PTHR37419">
    <property type="entry name" value="SERINE/THREONINE-PROTEIN KINASE TOXIN HIPA"/>
    <property type="match status" value="1"/>
</dbReference>
<sequence>MSEPILVYVDLNAQPHLVGQLWAHASSTPQSASFQYATEWCESPLAFALEPALKIGQGAYHTDNGKALFGAIGDSAPDRWGRTLMNREAQRQAKEKKMTPRTLCEIDFLLMVNDEARIGALRFKKTLDEPFLTAPAQGVPPVITLRRLLDAAKMIEKREPTDQDLKDIFSPGSSLGGARPKACVRGTDGKLYVAKFPSVKDDWDVPLWEYVALCLARKSGILAPNAMLETVGQKNVLLTERFDRAANDIRIPYLSAMSMLSYKDGDHGSYLEIADSLSSYGEQPTADKKELWKRIVLNIMISNYDDHLRNHGFLYVGSSGWRLSPVFDLEPTPAGKQSRYLHTYIGLEEGEASLDAALSVSNEFGLSLAEARSTAQEVGQAVQKWRYFAQQSNANAKEIEMLSTAFEHEDLKASLKPVVVHAPAAAKPGRRHKP</sequence>
<evidence type="ECO:0000256" key="3">
    <source>
        <dbReference type="ARBA" id="ARBA00022777"/>
    </source>
</evidence>
<evidence type="ECO:0000313" key="5">
    <source>
        <dbReference type="EMBL" id="GAB1254100.1"/>
    </source>
</evidence>
<evidence type="ECO:0000259" key="4">
    <source>
        <dbReference type="Pfam" id="PF07804"/>
    </source>
</evidence>
<accession>A0ABQ0E8R2</accession>
<dbReference type="Proteomes" id="UP001628192">
    <property type="component" value="Unassembled WGS sequence"/>
</dbReference>
<comment type="similarity">
    <text evidence="1">Belongs to the HipA Ser/Thr kinase family.</text>
</comment>
<dbReference type="Gene3D" id="1.10.1070.20">
    <property type="match status" value="1"/>
</dbReference>
<dbReference type="EMBL" id="BAAFSG010000001">
    <property type="protein sequence ID" value="GAB1254100.1"/>
    <property type="molecule type" value="Genomic_DNA"/>
</dbReference>
<proteinExistence type="inferred from homology"/>
<dbReference type="InterPro" id="IPR012893">
    <property type="entry name" value="HipA-like_C"/>
</dbReference>
<organism evidence="5 6">
    <name type="scientific">Desulfovibrio falkowii</name>
    <dbReference type="NCBI Taxonomy" id="3136602"/>
    <lineage>
        <taxon>Bacteria</taxon>
        <taxon>Pseudomonadati</taxon>
        <taxon>Thermodesulfobacteriota</taxon>
        <taxon>Desulfovibrionia</taxon>
        <taxon>Desulfovibrionales</taxon>
        <taxon>Desulfovibrionaceae</taxon>
        <taxon>Desulfovibrio</taxon>
    </lineage>
</organism>
<comment type="caution">
    <text evidence="5">The sequence shown here is derived from an EMBL/GenBank/DDBJ whole genome shotgun (WGS) entry which is preliminary data.</text>
</comment>
<dbReference type="InterPro" id="IPR052028">
    <property type="entry name" value="HipA_Ser/Thr_kinase"/>
</dbReference>
<keyword evidence="6" id="KW-1185">Reference proteome</keyword>
<keyword evidence="3" id="KW-0418">Kinase</keyword>
<protein>
    <submittedName>
        <fullName evidence="5">HipA domain-containing protein</fullName>
    </submittedName>
</protein>
<evidence type="ECO:0000256" key="2">
    <source>
        <dbReference type="ARBA" id="ARBA00022679"/>
    </source>
</evidence>
<evidence type="ECO:0000256" key="1">
    <source>
        <dbReference type="ARBA" id="ARBA00010164"/>
    </source>
</evidence>
<dbReference type="RefSeq" id="WP_407844629.1">
    <property type="nucleotide sequence ID" value="NZ_BAAFSG010000001.1"/>
</dbReference>